<evidence type="ECO:0000313" key="1">
    <source>
        <dbReference type="EMBL" id="TDW23074.1"/>
    </source>
</evidence>
<accession>A0A4V3G8I8</accession>
<dbReference type="Proteomes" id="UP000295447">
    <property type="component" value="Unassembled WGS sequence"/>
</dbReference>
<proteinExistence type="predicted"/>
<comment type="caution">
    <text evidence="1">The sequence shown here is derived from an EMBL/GenBank/DDBJ whole genome shotgun (WGS) entry which is preliminary data.</text>
</comment>
<dbReference type="AlphaFoldDB" id="A0A4V3G8I8"/>
<evidence type="ECO:0000313" key="2">
    <source>
        <dbReference type="Proteomes" id="UP000295447"/>
    </source>
</evidence>
<reference evidence="1 2" key="1">
    <citation type="submission" date="2019-03" db="EMBL/GenBank/DDBJ databases">
        <title>Genomic Encyclopedia of Type Strains, Phase III (KMG-III): the genomes of soil and plant-associated and newly described type strains.</title>
        <authorList>
            <person name="Whitman W."/>
        </authorList>
    </citation>
    <scope>NUCLEOTIDE SEQUENCE [LARGE SCALE GENOMIC DNA]</scope>
    <source>
        <strain evidence="1 2">VKM Ac-2570</strain>
    </source>
</reference>
<organism evidence="1 2">
    <name type="scientific">Kribbella kalugense</name>
    <dbReference type="NCBI Taxonomy" id="2512221"/>
    <lineage>
        <taxon>Bacteria</taxon>
        <taxon>Bacillati</taxon>
        <taxon>Actinomycetota</taxon>
        <taxon>Actinomycetes</taxon>
        <taxon>Propionibacteriales</taxon>
        <taxon>Kribbellaceae</taxon>
        <taxon>Kribbella</taxon>
    </lineage>
</organism>
<name>A0A4V3G8I8_9ACTN</name>
<sequence>MLDGVEVPPLFFLDGLIECAARVLGQCADGELHFVGRSVDSLYDLLSGALADTGWSSRLHPLPLSLYGLSGQGFTAEELRQLRTNLTAEGLAPAELMRGRPTVFVDLVYQGSTFENLYAVLREWIDDERAQWDVIRRQLRFVGITWRTKTSPNTWRWQQHADFAGELPATAIRNVSLDGRLWSYFGNTQPKTAESFRRTRWSDADVAEPRRAEETRLALAEAVQVVAAGRTPDVRRALADELGRQPAMSERWLRDLQLSLRK</sequence>
<gene>
    <name evidence="1" type="ORF">EV650_1924</name>
</gene>
<dbReference type="EMBL" id="SODF01000001">
    <property type="protein sequence ID" value="TDW23074.1"/>
    <property type="molecule type" value="Genomic_DNA"/>
</dbReference>
<protein>
    <submittedName>
        <fullName evidence="1">Uncharacterized protein</fullName>
    </submittedName>
</protein>
<keyword evidence="2" id="KW-1185">Reference proteome</keyword>